<evidence type="ECO:0008006" key="7">
    <source>
        <dbReference type="Google" id="ProtNLM"/>
    </source>
</evidence>
<dbReference type="Pfam" id="PF13424">
    <property type="entry name" value="TPR_12"/>
    <property type="match status" value="1"/>
</dbReference>
<proteinExistence type="predicted"/>
<dbReference type="Gene3D" id="1.25.40.10">
    <property type="entry name" value="Tetratricopeptide repeat domain"/>
    <property type="match status" value="1"/>
</dbReference>
<evidence type="ECO:0000256" key="2">
    <source>
        <dbReference type="ARBA" id="ARBA00022490"/>
    </source>
</evidence>
<dbReference type="GO" id="GO:0005737">
    <property type="term" value="C:cytoplasm"/>
    <property type="evidence" value="ECO:0007669"/>
    <property type="project" value="UniProtKB-SubCell"/>
</dbReference>
<keyword evidence="6" id="KW-1185">Reference proteome</keyword>
<gene>
    <name evidence="5" type="ORF">FIBSPDRAFT_735738</name>
</gene>
<evidence type="ECO:0000313" key="6">
    <source>
        <dbReference type="Proteomes" id="UP000076532"/>
    </source>
</evidence>
<accession>A0A166MWU9</accession>
<dbReference type="SUPFAM" id="SSF48452">
    <property type="entry name" value="TPR-like"/>
    <property type="match status" value="1"/>
</dbReference>
<dbReference type="GO" id="GO:0005871">
    <property type="term" value="C:kinesin complex"/>
    <property type="evidence" value="ECO:0007669"/>
    <property type="project" value="InterPro"/>
</dbReference>
<dbReference type="PANTHER" id="PTHR45783:SF3">
    <property type="entry name" value="KINESIN LIGHT CHAIN"/>
    <property type="match status" value="1"/>
</dbReference>
<keyword evidence="3" id="KW-0677">Repeat</keyword>
<comment type="subcellular location">
    <subcellularLocation>
        <location evidence="1">Cytoplasm</location>
    </subcellularLocation>
</comment>
<dbReference type="GO" id="GO:0007018">
    <property type="term" value="P:microtubule-based movement"/>
    <property type="evidence" value="ECO:0007669"/>
    <property type="project" value="TreeGrafter"/>
</dbReference>
<evidence type="ECO:0000313" key="5">
    <source>
        <dbReference type="EMBL" id="KZP24408.1"/>
    </source>
</evidence>
<evidence type="ECO:0000256" key="3">
    <source>
        <dbReference type="ARBA" id="ARBA00022737"/>
    </source>
</evidence>
<dbReference type="STRING" id="436010.A0A166MWU9"/>
<dbReference type="PANTHER" id="PTHR45783">
    <property type="entry name" value="KINESIN LIGHT CHAIN"/>
    <property type="match status" value="1"/>
</dbReference>
<dbReference type="InterPro" id="IPR011990">
    <property type="entry name" value="TPR-like_helical_dom_sf"/>
</dbReference>
<dbReference type="EMBL" id="KV417526">
    <property type="protein sequence ID" value="KZP24408.1"/>
    <property type="molecule type" value="Genomic_DNA"/>
</dbReference>
<dbReference type="AlphaFoldDB" id="A0A166MWU9"/>
<dbReference type="InterPro" id="IPR002151">
    <property type="entry name" value="Kinesin_light"/>
</dbReference>
<evidence type="ECO:0000256" key="4">
    <source>
        <dbReference type="ARBA" id="ARBA00022803"/>
    </source>
</evidence>
<reference evidence="5 6" key="1">
    <citation type="journal article" date="2016" name="Mol. Biol. Evol.">
        <title>Comparative Genomics of Early-Diverging Mushroom-Forming Fungi Provides Insights into the Origins of Lignocellulose Decay Capabilities.</title>
        <authorList>
            <person name="Nagy L.G."/>
            <person name="Riley R."/>
            <person name="Tritt A."/>
            <person name="Adam C."/>
            <person name="Daum C."/>
            <person name="Floudas D."/>
            <person name="Sun H."/>
            <person name="Yadav J.S."/>
            <person name="Pangilinan J."/>
            <person name="Larsson K.H."/>
            <person name="Matsuura K."/>
            <person name="Barry K."/>
            <person name="Labutti K."/>
            <person name="Kuo R."/>
            <person name="Ohm R.A."/>
            <person name="Bhattacharya S.S."/>
            <person name="Shirouzu T."/>
            <person name="Yoshinaga Y."/>
            <person name="Martin F.M."/>
            <person name="Grigoriev I.V."/>
            <person name="Hibbett D.S."/>
        </authorList>
    </citation>
    <scope>NUCLEOTIDE SEQUENCE [LARGE SCALE GENOMIC DNA]</scope>
    <source>
        <strain evidence="5 6">CBS 109695</strain>
    </source>
</reference>
<name>A0A166MWU9_9AGAM</name>
<dbReference type="Proteomes" id="UP000076532">
    <property type="component" value="Unassembled WGS sequence"/>
</dbReference>
<organism evidence="5 6">
    <name type="scientific">Athelia psychrophila</name>
    <dbReference type="NCBI Taxonomy" id="1759441"/>
    <lineage>
        <taxon>Eukaryota</taxon>
        <taxon>Fungi</taxon>
        <taxon>Dikarya</taxon>
        <taxon>Basidiomycota</taxon>
        <taxon>Agaricomycotina</taxon>
        <taxon>Agaricomycetes</taxon>
        <taxon>Agaricomycetidae</taxon>
        <taxon>Atheliales</taxon>
        <taxon>Atheliaceae</taxon>
        <taxon>Athelia</taxon>
    </lineage>
</organism>
<feature type="non-terminal residue" evidence="5">
    <location>
        <position position="1"/>
    </location>
</feature>
<dbReference type="GO" id="GO:0019894">
    <property type="term" value="F:kinesin binding"/>
    <property type="evidence" value="ECO:0007669"/>
    <property type="project" value="TreeGrafter"/>
</dbReference>
<dbReference type="OrthoDB" id="3038484at2759"/>
<keyword evidence="2" id="KW-0963">Cytoplasm</keyword>
<evidence type="ECO:0000256" key="1">
    <source>
        <dbReference type="ARBA" id="ARBA00004496"/>
    </source>
</evidence>
<sequence length="90" mass="9975">ERQLGPDHPDTLTAVHNIAALHERQGKHDEAEMLYKRALTGRETSLGIHHPGTVTTMKYLAGVYDAQGRDGEANDLRARAEEAEKVRSSK</sequence>
<keyword evidence="4" id="KW-0802">TPR repeat</keyword>
<protein>
    <recommendedName>
        <fullName evidence="7">TPR-like protein</fullName>
    </recommendedName>
</protein>